<sequence>MHTENKPTTWGVYLETSDDWGIWDHIFKLKAHAAQIWNLINPDTSDQPMQPPVRPPISSYYQRIPPQRLEPERPRQTRRSDGQGPTQTLQTPVPTHTPETTSPTQQARHFSELTAEDRVCFQFEREEYGRDCEKFERELCRIVKMKDWVMDTVATGLMATALEPEQDLRSWYISLRDIVGTTTTEQQNQAQIEYQKILSTVPTAAKEFPRWLLDWEQATRQAQAKGTGGLDNPNVWFKDLCDAIQPVLGTWVSIYREIYHDKLESKSLSVRDAVKTLRLKVSRQGFQQSAKKTNTAWVTGGTSSPTFENDADAADQPDPDQVDQSQAGSSGSKRSRKKRKYSQLESTSKKPNTKRAHAKDSSSCDAYEGNHKLSTCYYVFPSKAPWFKGDPTIRDAVRHRLVQYRPLIDKVTALKESARPTESD</sequence>
<feature type="compositionally biased region" description="Polar residues" evidence="1">
    <location>
        <begin position="290"/>
        <end position="307"/>
    </location>
</feature>
<evidence type="ECO:0000313" key="3">
    <source>
        <dbReference type="Proteomes" id="UP000722485"/>
    </source>
</evidence>
<comment type="caution">
    <text evidence="2">The sequence shown here is derived from an EMBL/GenBank/DDBJ whole genome shotgun (WGS) entry which is preliminary data.</text>
</comment>
<protein>
    <recommendedName>
        <fullName evidence="4">Gag protein</fullName>
    </recommendedName>
</protein>
<feature type="compositionally biased region" description="Basic and acidic residues" evidence="1">
    <location>
        <begin position="69"/>
        <end position="81"/>
    </location>
</feature>
<proteinExistence type="predicted"/>
<reference evidence="2" key="1">
    <citation type="submission" date="2020-03" db="EMBL/GenBank/DDBJ databases">
        <title>Draft Genome Sequence of Cylindrodendrum hubeiense.</title>
        <authorList>
            <person name="Buettner E."/>
            <person name="Kellner H."/>
        </authorList>
    </citation>
    <scope>NUCLEOTIDE SEQUENCE</scope>
    <source>
        <strain evidence="2">IHI 201604</strain>
    </source>
</reference>
<dbReference type="EMBL" id="JAANBB010000191">
    <property type="protein sequence ID" value="KAF7546997.1"/>
    <property type="molecule type" value="Genomic_DNA"/>
</dbReference>
<feature type="region of interest" description="Disordered" evidence="1">
    <location>
        <begin position="43"/>
        <end position="107"/>
    </location>
</feature>
<feature type="region of interest" description="Disordered" evidence="1">
    <location>
        <begin position="290"/>
        <end position="366"/>
    </location>
</feature>
<keyword evidence="3" id="KW-1185">Reference proteome</keyword>
<name>A0A9P5H9D3_9HYPO</name>
<dbReference type="Proteomes" id="UP000722485">
    <property type="component" value="Unassembled WGS sequence"/>
</dbReference>
<accession>A0A9P5H9D3</accession>
<gene>
    <name evidence="2" type="ORF">G7Z17_g8019</name>
</gene>
<dbReference type="OrthoDB" id="4959729at2759"/>
<evidence type="ECO:0000313" key="2">
    <source>
        <dbReference type="EMBL" id="KAF7546997.1"/>
    </source>
</evidence>
<dbReference type="AlphaFoldDB" id="A0A9P5H9D3"/>
<evidence type="ECO:0008006" key="4">
    <source>
        <dbReference type="Google" id="ProtNLM"/>
    </source>
</evidence>
<feature type="compositionally biased region" description="Low complexity" evidence="1">
    <location>
        <begin position="322"/>
        <end position="332"/>
    </location>
</feature>
<feature type="compositionally biased region" description="Acidic residues" evidence="1">
    <location>
        <begin position="309"/>
        <end position="321"/>
    </location>
</feature>
<organism evidence="2 3">
    <name type="scientific">Cylindrodendrum hubeiense</name>
    <dbReference type="NCBI Taxonomy" id="595255"/>
    <lineage>
        <taxon>Eukaryota</taxon>
        <taxon>Fungi</taxon>
        <taxon>Dikarya</taxon>
        <taxon>Ascomycota</taxon>
        <taxon>Pezizomycotina</taxon>
        <taxon>Sordariomycetes</taxon>
        <taxon>Hypocreomycetidae</taxon>
        <taxon>Hypocreales</taxon>
        <taxon>Nectriaceae</taxon>
        <taxon>Cylindrodendrum</taxon>
    </lineage>
</organism>
<evidence type="ECO:0000256" key="1">
    <source>
        <dbReference type="SAM" id="MobiDB-lite"/>
    </source>
</evidence>
<feature type="compositionally biased region" description="Polar residues" evidence="1">
    <location>
        <begin position="83"/>
        <end position="107"/>
    </location>
</feature>